<reference evidence="5 7" key="1">
    <citation type="journal article" date="2012" name="Nature">
        <title>Algal genomes reveal evolutionary mosaicism and the fate of nucleomorphs.</title>
        <authorList>
            <consortium name="DOE Joint Genome Institute"/>
            <person name="Curtis B.A."/>
            <person name="Tanifuji G."/>
            <person name="Burki F."/>
            <person name="Gruber A."/>
            <person name="Irimia M."/>
            <person name="Maruyama S."/>
            <person name="Arias M.C."/>
            <person name="Ball S.G."/>
            <person name="Gile G.H."/>
            <person name="Hirakawa Y."/>
            <person name="Hopkins J.F."/>
            <person name="Kuo A."/>
            <person name="Rensing S.A."/>
            <person name="Schmutz J."/>
            <person name="Symeonidi A."/>
            <person name="Elias M."/>
            <person name="Eveleigh R.J."/>
            <person name="Herman E.K."/>
            <person name="Klute M.J."/>
            <person name="Nakayama T."/>
            <person name="Obornik M."/>
            <person name="Reyes-Prieto A."/>
            <person name="Armbrust E.V."/>
            <person name="Aves S.J."/>
            <person name="Beiko R.G."/>
            <person name="Coutinho P."/>
            <person name="Dacks J.B."/>
            <person name="Durnford D.G."/>
            <person name="Fast N.M."/>
            <person name="Green B.R."/>
            <person name="Grisdale C.J."/>
            <person name="Hempel F."/>
            <person name="Henrissat B."/>
            <person name="Hoppner M.P."/>
            <person name="Ishida K."/>
            <person name="Kim E."/>
            <person name="Koreny L."/>
            <person name="Kroth P.G."/>
            <person name="Liu Y."/>
            <person name="Malik S.B."/>
            <person name="Maier U.G."/>
            <person name="McRose D."/>
            <person name="Mock T."/>
            <person name="Neilson J.A."/>
            <person name="Onodera N.T."/>
            <person name="Poole A.M."/>
            <person name="Pritham E.J."/>
            <person name="Richards T.A."/>
            <person name="Rocap G."/>
            <person name="Roy S.W."/>
            <person name="Sarai C."/>
            <person name="Schaack S."/>
            <person name="Shirato S."/>
            <person name="Slamovits C.H."/>
            <person name="Spencer D.F."/>
            <person name="Suzuki S."/>
            <person name="Worden A.Z."/>
            <person name="Zauner S."/>
            <person name="Barry K."/>
            <person name="Bell C."/>
            <person name="Bharti A.K."/>
            <person name="Crow J.A."/>
            <person name="Grimwood J."/>
            <person name="Kramer R."/>
            <person name="Lindquist E."/>
            <person name="Lucas S."/>
            <person name="Salamov A."/>
            <person name="McFadden G.I."/>
            <person name="Lane C.E."/>
            <person name="Keeling P.J."/>
            <person name="Gray M.W."/>
            <person name="Grigoriev I.V."/>
            <person name="Archibald J.M."/>
        </authorList>
    </citation>
    <scope>NUCLEOTIDE SEQUENCE</scope>
    <source>
        <strain evidence="5 7">CCMP2712</strain>
    </source>
</reference>
<dbReference type="PaxDb" id="55529-EKX49978"/>
<keyword evidence="4" id="KW-0732">Signal</keyword>
<dbReference type="EMBL" id="JH992980">
    <property type="protein sequence ID" value="EKX49978.1"/>
    <property type="molecule type" value="Genomic_DNA"/>
</dbReference>
<reference evidence="6" key="3">
    <citation type="submission" date="2016-03" db="UniProtKB">
        <authorList>
            <consortium name="EnsemblProtists"/>
        </authorList>
    </citation>
    <scope>IDENTIFICATION</scope>
</reference>
<protein>
    <submittedName>
        <fullName evidence="5 6">Uncharacterized protein</fullName>
    </submittedName>
</protein>
<evidence type="ECO:0000256" key="1">
    <source>
        <dbReference type="SAM" id="Coils"/>
    </source>
</evidence>
<evidence type="ECO:0000313" key="5">
    <source>
        <dbReference type="EMBL" id="EKX49978.1"/>
    </source>
</evidence>
<dbReference type="HOGENOM" id="CLU_279583_0_0_1"/>
<feature type="region of interest" description="Disordered" evidence="2">
    <location>
        <begin position="1089"/>
        <end position="1127"/>
    </location>
</feature>
<reference evidence="7" key="2">
    <citation type="submission" date="2012-11" db="EMBL/GenBank/DDBJ databases">
        <authorList>
            <person name="Kuo A."/>
            <person name="Curtis B.A."/>
            <person name="Tanifuji G."/>
            <person name="Burki F."/>
            <person name="Gruber A."/>
            <person name="Irimia M."/>
            <person name="Maruyama S."/>
            <person name="Arias M.C."/>
            <person name="Ball S.G."/>
            <person name="Gile G.H."/>
            <person name="Hirakawa Y."/>
            <person name="Hopkins J.F."/>
            <person name="Rensing S.A."/>
            <person name="Schmutz J."/>
            <person name="Symeonidi A."/>
            <person name="Elias M."/>
            <person name="Eveleigh R.J."/>
            <person name="Herman E.K."/>
            <person name="Klute M.J."/>
            <person name="Nakayama T."/>
            <person name="Obornik M."/>
            <person name="Reyes-Prieto A."/>
            <person name="Armbrust E.V."/>
            <person name="Aves S.J."/>
            <person name="Beiko R.G."/>
            <person name="Coutinho P."/>
            <person name="Dacks J.B."/>
            <person name="Durnford D.G."/>
            <person name="Fast N.M."/>
            <person name="Green B.R."/>
            <person name="Grisdale C."/>
            <person name="Hempe F."/>
            <person name="Henrissat B."/>
            <person name="Hoppner M.P."/>
            <person name="Ishida K.-I."/>
            <person name="Kim E."/>
            <person name="Koreny L."/>
            <person name="Kroth P.G."/>
            <person name="Liu Y."/>
            <person name="Malik S.-B."/>
            <person name="Maier U.G."/>
            <person name="McRose D."/>
            <person name="Mock T."/>
            <person name="Neilson J.A."/>
            <person name="Onodera N.T."/>
            <person name="Poole A.M."/>
            <person name="Pritham E.J."/>
            <person name="Richards T.A."/>
            <person name="Rocap G."/>
            <person name="Roy S.W."/>
            <person name="Sarai C."/>
            <person name="Schaack S."/>
            <person name="Shirato S."/>
            <person name="Slamovits C.H."/>
            <person name="Spencer D.F."/>
            <person name="Suzuki S."/>
            <person name="Worden A.Z."/>
            <person name="Zauner S."/>
            <person name="Barry K."/>
            <person name="Bell C."/>
            <person name="Bharti A.K."/>
            <person name="Crow J.A."/>
            <person name="Grimwood J."/>
            <person name="Kramer R."/>
            <person name="Lindquist E."/>
            <person name="Lucas S."/>
            <person name="Salamov A."/>
            <person name="McFadden G.I."/>
            <person name="Lane C.E."/>
            <person name="Keeling P.J."/>
            <person name="Gray M.W."/>
            <person name="Grigoriev I.V."/>
            <person name="Archibald J.M."/>
        </authorList>
    </citation>
    <scope>NUCLEOTIDE SEQUENCE</scope>
    <source>
        <strain evidence="7">CCMP2712</strain>
    </source>
</reference>
<feature type="signal peptide" evidence="4">
    <location>
        <begin position="1"/>
        <end position="28"/>
    </location>
</feature>
<dbReference type="KEGG" id="gtt:GUITHDRAFT_104373"/>
<evidence type="ECO:0000256" key="4">
    <source>
        <dbReference type="SAM" id="SignalP"/>
    </source>
</evidence>
<evidence type="ECO:0000313" key="7">
    <source>
        <dbReference type="Proteomes" id="UP000011087"/>
    </source>
</evidence>
<dbReference type="Proteomes" id="UP000011087">
    <property type="component" value="Unassembled WGS sequence"/>
</dbReference>
<evidence type="ECO:0000256" key="3">
    <source>
        <dbReference type="SAM" id="Phobius"/>
    </source>
</evidence>
<dbReference type="AlphaFoldDB" id="L1JPI6"/>
<keyword evidence="1" id="KW-0175">Coiled coil</keyword>
<feature type="transmembrane region" description="Helical" evidence="3">
    <location>
        <begin position="115"/>
        <end position="133"/>
    </location>
</feature>
<gene>
    <name evidence="5" type="ORF">GUITHDRAFT_104373</name>
</gene>
<keyword evidence="7" id="KW-1185">Reference proteome</keyword>
<dbReference type="RefSeq" id="XP_005836958.1">
    <property type="nucleotide sequence ID" value="XM_005836901.1"/>
</dbReference>
<keyword evidence="3" id="KW-0812">Transmembrane</keyword>
<feature type="coiled-coil region" evidence="1">
    <location>
        <begin position="937"/>
        <end position="998"/>
    </location>
</feature>
<accession>L1JPI6</accession>
<keyword evidence="3" id="KW-0472">Membrane</keyword>
<evidence type="ECO:0000313" key="6">
    <source>
        <dbReference type="EnsemblProtists" id="EKX49978"/>
    </source>
</evidence>
<name>L1JPI6_GUITC</name>
<feature type="coiled-coil region" evidence="1">
    <location>
        <begin position="721"/>
        <end position="748"/>
    </location>
</feature>
<evidence type="ECO:0000256" key="2">
    <source>
        <dbReference type="SAM" id="MobiDB-lite"/>
    </source>
</evidence>
<proteinExistence type="predicted"/>
<dbReference type="GeneID" id="17306681"/>
<keyword evidence="3" id="KW-1133">Transmembrane helix</keyword>
<dbReference type="EnsemblProtists" id="EKX49978">
    <property type="protein sequence ID" value="EKX49978"/>
    <property type="gene ID" value="GUITHDRAFT_104373"/>
</dbReference>
<organism evidence="5">
    <name type="scientific">Guillardia theta (strain CCMP2712)</name>
    <name type="common">Cryptophyte</name>
    <dbReference type="NCBI Taxonomy" id="905079"/>
    <lineage>
        <taxon>Eukaryota</taxon>
        <taxon>Cryptophyceae</taxon>
        <taxon>Pyrenomonadales</taxon>
        <taxon>Geminigeraceae</taxon>
        <taxon>Guillardia</taxon>
    </lineage>
</organism>
<sequence>MKRSVHGTWLPLGLRNLLLLAAVCCTDSFILNSPKPCYTRNPGRSAWTCSLGGRERPMQTALYHFIRQGAPTRTTCLLKTNHVDESGYGDGVPLQKKVVLKLVLLWKWMAQRIKLLVLSFLTIFLSLSIQLNAAQAASICIPVPTFNGIGHVCIESGPNKPEKQTPEYVNPQQTPANGEGNILSRAGFRPQTMFQESWARIQASARWKLIMMEEADALYQSSQQMDERSQIVAGMIDPVVTGSFVFFGDDAVRLIQTCQTIARKAAEEIFPIDFDENGVIEKESLPENQVLAAAVRYSSMVFLNATRQDVVVHRVVADEFKASEVEKAFEAWENTLMEEEFRGVPVDEYPHKPGEFQVGSWDEKPKPAITGIALEKRAEAIELVEDGAGDWKEILWMNPRRKAPVEYAMIPPSTRSIEEQEFIEDRRAANQDRVHKILFNKTGGYLKRLQEVRKRRELPLATAEEWKEANKTGGMMDDDDDRFIDIRKADFNKLYTEEYGDDWKKDFPEDFKAVKEENLRLIQELKEWYHKERGRNFNTPADVLKLSGLQLQNVSSGINLGKDFDWNVVNSADDMVKILRENADEETAGEAMTNDLKNSTVQRKQDAGMAQDSNRIPVEVEWVLDGIDESIRKELEELECTSMFATELYRIMQEAKNVLIAMSNPESLLIDGLQFAAPDEKAPSIGQIISSLSESDKVSTGNFPSMIMEPESQNFTWQTSNDSSLLALANASKTLEEYEAEVAAQQSSENFSLPVDMTLKDVVRDVGNELIQSCVLNFRWRSNDREKSEKLEEALKRTVQSKSFSRIVSKGVLGRDEVVEMGEEVPQNDSNKEERHRRADSLISLIGESEELEKQLDDYVIFDLNALGINISQGETSNLTLSNQTLQQVTACKLMLPRWQWTVLKRNKELQERISLRFFDKLCVYMTDLQDNNKDPAETLSNDMQAMLDEVMDKLEEFVEPDQDSAEQVQTELVIEEAQSLQSSKEQEEKERKFAIANRAAFGFPEPHCVATLMVNLCLPKSDSAKKLIASARTAMEAESLPAFAALMENLTYSGCVPKNLVGFELLWTTEAQRGFEIEDARMREAKQKELEEKQRQAEQRKEEERKYQSRLELEKMQARDLLMPPE</sequence>
<feature type="compositionally biased region" description="Basic and acidic residues" evidence="2">
    <location>
        <begin position="1089"/>
        <end position="1119"/>
    </location>
</feature>
<feature type="chain" id="PRO_5008771591" evidence="4">
    <location>
        <begin position="29"/>
        <end position="1127"/>
    </location>
</feature>